<dbReference type="KEGG" id="meti:DK427_06625"/>
<accession>A0A2U8VPA8</accession>
<dbReference type="GO" id="GO:0005886">
    <property type="term" value="C:plasma membrane"/>
    <property type="evidence" value="ECO:0007669"/>
    <property type="project" value="UniProtKB-SubCell"/>
</dbReference>
<evidence type="ECO:0000256" key="6">
    <source>
        <dbReference type="ARBA" id="ARBA00023136"/>
    </source>
</evidence>
<dbReference type="Pfam" id="PF13440">
    <property type="entry name" value="Polysacc_synt_3"/>
    <property type="match status" value="1"/>
</dbReference>
<evidence type="ECO:0000256" key="7">
    <source>
        <dbReference type="SAM" id="MobiDB-lite"/>
    </source>
</evidence>
<evidence type="ECO:0000313" key="10">
    <source>
        <dbReference type="Proteomes" id="UP000246058"/>
    </source>
</evidence>
<evidence type="ECO:0000256" key="8">
    <source>
        <dbReference type="SAM" id="Phobius"/>
    </source>
</evidence>
<feature type="transmembrane region" description="Helical" evidence="8">
    <location>
        <begin position="315"/>
        <end position="346"/>
    </location>
</feature>
<dbReference type="Proteomes" id="UP000246058">
    <property type="component" value="Chromosome"/>
</dbReference>
<evidence type="ECO:0000256" key="2">
    <source>
        <dbReference type="ARBA" id="ARBA00007430"/>
    </source>
</evidence>
<evidence type="ECO:0000256" key="4">
    <source>
        <dbReference type="ARBA" id="ARBA00022692"/>
    </source>
</evidence>
<keyword evidence="3" id="KW-1003">Cell membrane</keyword>
<evidence type="ECO:0008006" key="11">
    <source>
        <dbReference type="Google" id="ProtNLM"/>
    </source>
</evidence>
<dbReference type="InterPro" id="IPR050833">
    <property type="entry name" value="Poly_Biosynth_Transport"/>
</dbReference>
<dbReference type="AlphaFoldDB" id="A0A2U8VPA8"/>
<keyword evidence="5 8" id="KW-1133">Transmembrane helix</keyword>
<comment type="similarity">
    <text evidence="2">Belongs to the polysaccharide synthase family.</text>
</comment>
<evidence type="ECO:0000256" key="1">
    <source>
        <dbReference type="ARBA" id="ARBA00004651"/>
    </source>
</evidence>
<protein>
    <recommendedName>
        <fullName evidence="11">Polysaccharide biosynthesis protein</fullName>
    </recommendedName>
</protein>
<organism evidence="9 10">
    <name type="scientific">Methylobacterium radiodurans</name>
    <dbReference type="NCBI Taxonomy" id="2202828"/>
    <lineage>
        <taxon>Bacteria</taxon>
        <taxon>Pseudomonadati</taxon>
        <taxon>Pseudomonadota</taxon>
        <taxon>Alphaproteobacteria</taxon>
        <taxon>Hyphomicrobiales</taxon>
        <taxon>Methylobacteriaceae</taxon>
        <taxon>Methylobacterium</taxon>
    </lineage>
</organism>
<feature type="transmembrane region" description="Helical" evidence="8">
    <location>
        <begin position="408"/>
        <end position="425"/>
    </location>
</feature>
<sequence>MRLGMRPGTRRAPGTAPGPGSRLRTGATLLSGNMADMLFPLLRNIALAHTLPKEQYGVALSLSVVAAFAELATDIGIQYSAVRGHDEADPEAVYGTLHALALIRSTLIALVLLASAPLVVWALDVPDALWAFLLLPLAPFLRGFQNLGVKELTRTYEFWPDAATTAAAQAAWTVIAVGIALVSRDYACMLFGIVGGAAVSVLVSHLLARRRWRLAWDRPVAREAERFGRPLIPNGLANAFSIMGDRLLVGSLLGVSTLGLYGNAMGVALMPRGQLLKFLTSLYLPALVAAGKAHGQSPGPSAGRPDPRSLLLDRWAAWLSVASFTYGLGLLALGVPVIGFVFGAAYRPSQGLVSAIAVDVCIKSLLAFPVAPCLAGGQTGFLLRGSIAGAGAVLLAALSVPLHGTLEGFVAALAAAEGLVLAWIVRRSLRLHPFTPALAWFLVLFPIGVTAGLGAVAATWPMPLADWVALCVVCGLAGLGAYGFALRSHGVGLRDMVRMGEPAGALG</sequence>
<dbReference type="OrthoDB" id="7605542at2"/>
<feature type="region of interest" description="Disordered" evidence="7">
    <location>
        <begin position="1"/>
        <end position="23"/>
    </location>
</feature>
<dbReference type="EMBL" id="CP029551">
    <property type="protein sequence ID" value="AWN35443.1"/>
    <property type="molecule type" value="Genomic_DNA"/>
</dbReference>
<name>A0A2U8VPA8_9HYPH</name>
<proteinExistence type="inferred from homology"/>
<evidence type="ECO:0000313" key="9">
    <source>
        <dbReference type="EMBL" id="AWN35443.1"/>
    </source>
</evidence>
<keyword evidence="4 8" id="KW-0812">Transmembrane</keyword>
<keyword evidence="10" id="KW-1185">Reference proteome</keyword>
<reference evidence="9 10" key="1">
    <citation type="submission" date="2018-05" db="EMBL/GenBank/DDBJ databases">
        <title>Complete Genome Sequence of Methylobacterium sp. 17Sr1-43.</title>
        <authorList>
            <person name="Srinivasan S."/>
        </authorList>
    </citation>
    <scope>NUCLEOTIDE SEQUENCE [LARGE SCALE GENOMIC DNA]</scope>
    <source>
        <strain evidence="9 10">17Sr1-43</strain>
    </source>
</reference>
<gene>
    <name evidence="9" type="ORF">DK427_06625</name>
</gene>
<feature type="transmembrane region" description="Helical" evidence="8">
    <location>
        <begin position="467"/>
        <end position="486"/>
    </location>
</feature>
<evidence type="ECO:0000256" key="3">
    <source>
        <dbReference type="ARBA" id="ARBA00022475"/>
    </source>
</evidence>
<feature type="transmembrane region" description="Helical" evidence="8">
    <location>
        <begin position="437"/>
        <end position="461"/>
    </location>
</feature>
<feature type="transmembrane region" description="Helical" evidence="8">
    <location>
        <begin position="247"/>
        <end position="269"/>
    </location>
</feature>
<feature type="transmembrane region" description="Helical" evidence="8">
    <location>
        <begin position="189"/>
        <end position="208"/>
    </location>
</feature>
<dbReference type="PANTHER" id="PTHR30250:SF10">
    <property type="entry name" value="LIPOPOLYSACCHARIDE BIOSYNTHESIS PROTEIN WZXC"/>
    <property type="match status" value="1"/>
</dbReference>
<evidence type="ECO:0000256" key="5">
    <source>
        <dbReference type="ARBA" id="ARBA00022989"/>
    </source>
</evidence>
<dbReference type="PANTHER" id="PTHR30250">
    <property type="entry name" value="PST FAMILY PREDICTED COLANIC ACID TRANSPORTER"/>
    <property type="match status" value="1"/>
</dbReference>
<comment type="subcellular location">
    <subcellularLocation>
        <location evidence="1">Cell membrane</location>
        <topology evidence="1">Multi-pass membrane protein</topology>
    </subcellularLocation>
</comment>
<keyword evidence="6 8" id="KW-0472">Membrane</keyword>
<feature type="transmembrane region" description="Helical" evidence="8">
    <location>
        <begin position="101"/>
        <end position="123"/>
    </location>
</feature>